<name>A0ABW0G868_9PROT</name>
<evidence type="ECO:0008006" key="3">
    <source>
        <dbReference type="Google" id="ProtNLM"/>
    </source>
</evidence>
<dbReference type="Gene3D" id="2.30.130.30">
    <property type="entry name" value="Hypothetical protein"/>
    <property type="match status" value="1"/>
</dbReference>
<dbReference type="EMBL" id="JBHSLC010000025">
    <property type="protein sequence ID" value="MFC5356388.1"/>
    <property type="molecule type" value="Genomic_DNA"/>
</dbReference>
<keyword evidence="2" id="KW-1185">Reference proteome</keyword>
<proteinExistence type="predicted"/>
<evidence type="ECO:0000313" key="2">
    <source>
        <dbReference type="Proteomes" id="UP001596166"/>
    </source>
</evidence>
<gene>
    <name evidence="1" type="ORF">ACFPMG_15350</name>
</gene>
<reference evidence="2" key="1">
    <citation type="journal article" date="2019" name="Int. J. Syst. Evol. Microbiol.">
        <title>The Global Catalogue of Microorganisms (GCM) 10K type strain sequencing project: providing services to taxonomists for standard genome sequencing and annotation.</title>
        <authorList>
            <consortium name="The Broad Institute Genomics Platform"/>
            <consortium name="The Broad Institute Genome Sequencing Center for Infectious Disease"/>
            <person name="Wu L."/>
            <person name="Ma J."/>
        </authorList>
    </citation>
    <scope>NUCLEOTIDE SEQUENCE [LARGE SCALE GENOMIC DNA]</scope>
    <source>
        <strain evidence="2">CCUG 58760</strain>
    </source>
</reference>
<organism evidence="1 2">
    <name type="scientific">Azospirillum himalayense</name>
    <dbReference type="NCBI Taxonomy" id="654847"/>
    <lineage>
        <taxon>Bacteria</taxon>
        <taxon>Pseudomonadati</taxon>
        <taxon>Pseudomonadota</taxon>
        <taxon>Alphaproteobacteria</taxon>
        <taxon>Rhodospirillales</taxon>
        <taxon>Azospirillaceae</taxon>
        <taxon>Azospirillum</taxon>
    </lineage>
</organism>
<evidence type="ECO:0000313" key="1">
    <source>
        <dbReference type="EMBL" id="MFC5356388.1"/>
    </source>
</evidence>
<sequence>MRVLLSIKPEHVENIFNGDKIYEFRRRVFVRRDVRSAVVYSTSPVGKIVGEFDISEILCASPDELWKKTASGSGITRQYYDAYFAGRARAFALAIGAVRRYEVAVAPRDLLASFRPPQSYMYVDDGVGVDWLYKNQGELF</sequence>
<dbReference type="Proteomes" id="UP001596166">
    <property type="component" value="Unassembled WGS sequence"/>
</dbReference>
<dbReference type="RefSeq" id="WP_376995962.1">
    <property type="nucleotide sequence ID" value="NZ_JBHSLC010000025.1"/>
</dbReference>
<dbReference type="InterPro" id="IPR015947">
    <property type="entry name" value="PUA-like_sf"/>
</dbReference>
<dbReference type="SUPFAM" id="SSF88697">
    <property type="entry name" value="PUA domain-like"/>
    <property type="match status" value="1"/>
</dbReference>
<protein>
    <recommendedName>
        <fullName evidence="3">ASCH domain-containing protein</fullName>
    </recommendedName>
</protein>
<accession>A0ABW0G868</accession>
<comment type="caution">
    <text evidence="1">The sequence shown here is derived from an EMBL/GenBank/DDBJ whole genome shotgun (WGS) entry which is preliminary data.</text>
</comment>